<dbReference type="InterPro" id="IPR049789">
    <property type="entry name" value="ArsI/CadI-like"/>
</dbReference>
<dbReference type="InterPro" id="IPR052393">
    <property type="entry name" value="Cadmium-induced_rsp"/>
</dbReference>
<evidence type="ECO:0000313" key="3">
    <source>
        <dbReference type="Proteomes" id="UP001596044"/>
    </source>
</evidence>
<feature type="domain" description="VOC" evidence="1">
    <location>
        <begin position="2"/>
        <end position="118"/>
    </location>
</feature>
<reference evidence="3" key="1">
    <citation type="journal article" date="2019" name="Int. J. Syst. Evol. Microbiol.">
        <title>The Global Catalogue of Microorganisms (GCM) 10K type strain sequencing project: providing services to taxonomists for standard genome sequencing and annotation.</title>
        <authorList>
            <consortium name="The Broad Institute Genomics Platform"/>
            <consortium name="The Broad Institute Genome Sequencing Center for Infectious Disease"/>
            <person name="Wu L."/>
            <person name="Ma J."/>
        </authorList>
    </citation>
    <scope>NUCLEOTIDE SEQUENCE [LARGE SCALE GENOMIC DNA]</scope>
    <source>
        <strain evidence="3">KACC 11904</strain>
    </source>
</reference>
<accession>A0ABW0KBE1</accession>
<sequence>MKRMHVAVNCSDLQKSLSFYKAFFGTEPTKVKDNYAKFELEEPALHFSLNVRPFEKNGVLNHLGFQVNNTEEVLEMGERLRHSGLLLIDEMNTTCCYAVQDKVWVYDPDGNAWEIFYTKEDSEFESAGEIRDLSLCCAPVEPAEAACFTPAPGPVAVEFGSLKKTTCC</sequence>
<dbReference type="Proteomes" id="UP001596044">
    <property type="component" value="Unassembled WGS sequence"/>
</dbReference>
<dbReference type="InterPro" id="IPR029068">
    <property type="entry name" value="Glyas_Bleomycin-R_OHBP_Dase"/>
</dbReference>
<proteinExistence type="predicted"/>
<name>A0ABW0KBE1_9BACL</name>
<dbReference type="PANTHER" id="PTHR41294">
    <property type="entry name" value="CADMIUM-INDUCED PROTEIN CADI"/>
    <property type="match status" value="1"/>
</dbReference>
<dbReference type="SUPFAM" id="SSF54593">
    <property type="entry name" value="Glyoxalase/Bleomycin resistance protein/Dihydroxybiphenyl dioxygenase"/>
    <property type="match status" value="1"/>
</dbReference>
<dbReference type="Pfam" id="PF00903">
    <property type="entry name" value="Glyoxalase"/>
    <property type="match status" value="1"/>
</dbReference>
<dbReference type="NCBIfam" id="NF041414">
    <property type="entry name" value="ArsI_CadI_VOC"/>
    <property type="match status" value="1"/>
</dbReference>
<dbReference type="InterPro" id="IPR037523">
    <property type="entry name" value="VOC_core"/>
</dbReference>
<dbReference type="PANTHER" id="PTHR41294:SF1">
    <property type="entry name" value="CADMIUM-INDUCED PROTEIN CADI"/>
    <property type="match status" value="1"/>
</dbReference>
<gene>
    <name evidence="2" type="ORF">ACFPOG_17760</name>
</gene>
<evidence type="ECO:0000259" key="1">
    <source>
        <dbReference type="PROSITE" id="PS51819"/>
    </source>
</evidence>
<dbReference type="EMBL" id="JBHSMJ010000025">
    <property type="protein sequence ID" value="MFC5450098.1"/>
    <property type="molecule type" value="Genomic_DNA"/>
</dbReference>
<protein>
    <submittedName>
        <fullName evidence="2">ArsI/CadI family heavy metal resistance metalloenzyme</fullName>
    </submittedName>
</protein>
<organism evidence="2 3">
    <name type="scientific">Paenibacillus aestuarii</name>
    <dbReference type="NCBI Taxonomy" id="516965"/>
    <lineage>
        <taxon>Bacteria</taxon>
        <taxon>Bacillati</taxon>
        <taxon>Bacillota</taxon>
        <taxon>Bacilli</taxon>
        <taxon>Bacillales</taxon>
        <taxon>Paenibacillaceae</taxon>
        <taxon>Paenibacillus</taxon>
    </lineage>
</organism>
<evidence type="ECO:0000313" key="2">
    <source>
        <dbReference type="EMBL" id="MFC5450098.1"/>
    </source>
</evidence>
<dbReference type="PROSITE" id="PS51819">
    <property type="entry name" value="VOC"/>
    <property type="match status" value="1"/>
</dbReference>
<keyword evidence="3" id="KW-1185">Reference proteome</keyword>
<dbReference type="RefSeq" id="WP_377525557.1">
    <property type="nucleotide sequence ID" value="NZ_JAQFVF010000089.1"/>
</dbReference>
<dbReference type="InterPro" id="IPR004360">
    <property type="entry name" value="Glyas_Fos-R_dOase_dom"/>
</dbReference>
<comment type="caution">
    <text evidence="2">The sequence shown here is derived from an EMBL/GenBank/DDBJ whole genome shotgun (WGS) entry which is preliminary data.</text>
</comment>
<dbReference type="Gene3D" id="3.10.180.10">
    <property type="entry name" value="2,3-Dihydroxybiphenyl 1,2-Dioxygenase, domain 1"/>
    <property type="match status" value="1"/>
</dbReference>